<dbReference type="Proteomes" id="UP000230607">
    <property type="component" value="Chromosome 1"/>
</dbReference>
<name>A0A2H1FET1_9ARCH</name>
<proteinExistence type="predicted"/>
<dbReference type="EMBL" id="LT841358">
    <property type="protein sequence ID" value="SMH71265.1"/>
    <property type="molecule type" value="Genomic_DNA"/>
</dbReference>
<dbReference type="AlphaFoldDB" id="A0A2H1FET1"/>
<organism evidence="1 2">
    <name type="scientific">Candidatus Nitrosotalea okcheonensis</name>
    <dbReference type="NCBI Taxonomy" id="1903276"/>
    <lineage>
        <taxon>Archaea</taxon>
        <taxon>Nitrososphaerota</taxon>
        <taxon>Nitrososphaeria</taxon>
        <taxon>Nitrosotaleales</taxon>
        <taxon>Nitrosotaleaceae</taxon>
        <taxon>Nitrosotalea</taxon>
    </lineage>
</organism>
<sequence length="115" mass="13292">MPKTVYSGKKDFLENMQVRTLNIDIISEEDLEQNNPTLKSILKVEKLFKENTEFNSKNQILRKLDGSMKAPVLNIILKYLKGLGKIIDNEDGSWTWIYAVDNEKLKKSYVDAVKL</sequence>
<evidence type="ECO:0000313" key="2">
    <source>
        <dbReference type="Proteomes" id="UP000230607"/>
    </source>
</evidence>
<reference evidence="2" key="1">
    <citation type="submission" date="2017-03" db="EMBL/GenBank/DDBJ databases">
        <authorList>
            <person name="Herbold C."/>
        </authorList>
    </citation>
    <scope>NUCLEOTIDE SEQUENCE [LARGE SCALE GENOMIC DNA]</scope>
</reference>
<accession>A0A2H1FET1</accession>
<dbReference type="RefSeq" id="WP_157927266.1">
    <property type="nucleotide sequence ID" value="NZ_LT841358.1"/>
</dbReference>
<keyword evidence="2" id="KW-1185">Reference proteome</keyword>
<gene>
    <name evidence="1" type="ORF">NCS_11072</name>
</gene>
<evidence type="ECO:0000313" key="1">
    <source>
        <dbReference type="EMBL" id="SMH71265.1"/>
    </source>
</evidence>
<dbReference type="OrthoDB" id="11750at2157"/>
<protein>
    <submittedName>
        <fullName evidence="1">Uncharacterized protein</fullName>
    </submittedName>
</protein>